<name>A0ABR2YXU8_9CHLO</name>
<dbReference type="EMBL" id="JALJOT010000004">
    <property type="protein sequence ID" value="KAK9916144.1"/>
    <property type="molecule type" value="Genomic_DNA"/>
</dbReference>
<dbReference type="Proteomes" id="UP001491310">
    <property type="component" value="Unassembled WGS sequence"/>
</dbReference>
<protein>
    <submittedName>
        <fullName evidence="1">Uncharacterized protein</fullName>
    </submittedName>
</protein>
<reference evidence="1 2" key="1">
    <citation type="journal article" date="2024" name="Nat. Commun.">
        <title>Phylogenomics reveals the evolutionary origins of lichenization in chlorophyte algae.</title>
        <authorList>
            <person name="Puginier C."/>
            <person name="Libourel C."/>
            <person name="Otte J."/>
            <person name="Skaloud P."/>
            <person name="Haon M."/>
            <person name="Grisel S."/>
            <person name="Petersen M."/>
            <person name="Berrin J.G."/>
            <person name="Delaux P.M."/>
            <person name="Dal Grande F."/>
            <person name="Keller J."/>
        </authorList>
    </citation>
    <scope>NUCLEOTIDE SEQUENCE [LARGE SCALE GENOMIC DNA]</scope>
    <source>
        <strain evidence="1 2">SAG 216-7</strain>
    </source>
</reference>
<accession>A0ABR2YXU8</accession>
<evidence type="ECO:0000313" key="1">
    <source>
        <dbReference type="EMBL" id="KAK9916144.1"/>
    </source>
</evidence>
<proteinExistence type="predicted"/>
<gene>
    <name evidence="1" type="ORF">WJX75_009278</name>
</gene>
<comment type="caution">
    <text evidence="1">The sequence shown here is derived from an EMBL/GenBank/DDBJ whole genome shotgun (WGS) entry which is preliminary data.</text>
</comment>
<organism evidence="1 2">
    <name type="scientific">Coccomyxa subellipsoidea</name>
    <dbReference type="NCBI Taxonomy" id="248742"/>
    <lineage>
        <taxon>Eukaryota</taxon>
        <taxon>Viridiplantae</taxon>
        <taxon>Chlorophyta</taxon>
        <taxon>core chlorophytes</taxon>
        <taxon>Trebouxiophyceae</taxon>
        <taxon>Trebouxiophyceae incertae sedis</taxon>
        <taxon>Coccomyxaceae</taxon>
        <taxon>Coccomyxa</taxon>
    </lineage>
</organism>
<evidence type="ECO:0000313" key="2">
    <source>
        <dbReference type="Proteomes" id="UP001491310"/>
    </source>
</evidence>
<keyword evidence="2" id="KW-1185">Reference proteome</keyword>
<sequence length="256" mass="28498">MGSDHPMQGSCTLFWFPTEQQVSIYSQFPGMVSPNEDAAAELMSVVYDYLQMPLFLENLALDAEVHFGFLHGLDSFQQHTEVLAETVKEFTGGRTQRHTLTGPLQCAALAEVFRWVARNSNRVSLGCKVPRSRRRWPIPSYLPVRGNIYLTNDSDTPSSSPSRRLSTHKIATTQPPRLQQRVQAEDRAATVRAIVAQQQRPAQACVAPALLQEVLAVAAGENAADEAIKKQRQQWPSHAATISESNEVSVDLWKVM</sequence>